<gene>
    <name evidence="3" type="ORF">SAMN06265348_10245</name>
</gene>
<dbReference type="EMBL" id="FXTN01000002">
    <property type="protein sequence ID" value="SMO42623.1"/>
    <property type="molecule type" value="Genomic_DNA"/>
</dbReference>
<evidence type="ECO:0000313" key="3">
    <source>
        <dbReference type="EMBL" id="SMO42623.1"/>
    </source>
</evidence>
<protein>
    <recommendedName>
        <fullName evidence="2">DUF5689 domain-containing protein</fullName>
    </recommendedName>
</protein>
<sequence length="505" mass="52384">MQISYQMKKIYLFLVLIAMAAFSGCKKNDNAEGTLSPVIAIVDLKDLYKGSDLSLSTANLAGAKEIAGVVISDAQSANTPAGIVVIQNYRRNALRGIALELGAAAATYKPGDSVIVQVAGATLGRVNGSMHLKGLPAGAVNKVAALNTLNLQSVQSGTLLASPDVYENTLVTISKAVTEPEPQPGDTFKGDKTINDGFGKLTLHTEASATFAAAAIPASANFTGIPVIVASGDKTSIQLWPRTADDVFELPLIKPSPVIITGYLTDPNGTDGNYEYIQLLATQDIDFAVTSYSLVACNNAGTNPAPANGWAVGAARSYKLNLVSGKVTKGQFFYVGGSKNIWGAGSTDISAAPWINSTQYANVPGADFGAASTNLLANSGNVAGIAVFRGITVNASTVPLDVIMYGGNGTVYAAGPPEIGYRITNTDYYSTINPVTRLTQGFYGGGTNTSKLTFPATGNFTQLGGIYDASTGQWIAGRTVTSIPLTKTSALNTIETGTGFTTLKN</sequence>
<feature type="chain" id="PRO_5022165188" description="DUF5689 domain-containing protein" evidence="1">
    <location>
        <begin position="21"/>
        <end position="505"/>
    </location>
</feature>
<feature type="signal peptide" evidence="1">
    <location>
        <begin position="1"/>
        <end position="20"/>
    </location>
</feature>
<accession>A0A521B6D5</accession>
<dbReference type="Proteomes" id="UP000320300">
    <property type="component" value="Unassembled WGS sequence"/>
</dbReference>
<dbReference type="InterPro" id="IPR043744">
    <property type="entry name" value="DUF5689"/>
</dbReference>
<evidence type="ECO:0000256" key="1">
    <source>
        <dbReference type="SAM" id="SignalP"/>
    </source>
</evidence>
<proteinExistence type="predicted"/>
<dbReference type="AlphaFoldDB" id="A0A521B6D5"/>
<feature type="domain" description="DUF5689" evidence="2">
    <location>
        <begin position="37"/>
        <end position="247"/>
    </location>
</feature>
<organism evidence="3 4">
    <name type="scientific">Pedobacter westerhofensis</name>
    <dbReference type="NCBI Taxonomy" id="425512"/>
    <lineage>
        <taxon>Bacteria</taxon>
        <taxon>Pseudomonadati</taxon>
        <taxon>Bacteroidota</taxon>
        <taxon>Sphingobacteriia</taxon>
        <taxon>Sphingobacteriales</taxon>
        <taxon>Sphingobacteriaceae</taxon>
        <taxon>Pedobacter</taxon>
    </lineage>
</organism>
<reference evidence="3 4" key="1">
    <citation type="submission" date="2017-05" db="EMBL/GenBank/DDBJ databases">
        <authorList>
            <person name="Varghese N."/>
            <person name="Submissions S."/>
        </authorList>
    </citation>
    <scope>NUCLEOTIDE SEQUENCE [LARGE SCALE GENOMIC DNA]</scope>
    <source>
        <strain evidence="3 4">DSM 19036</strain>
    </source>
</reference>
<evidence type="ECO:0000259" key="2">
    <source>
        <dbReference type="Pfam" id="PF18942"/>
    </source>
</evidence>
<keyword evidence="4" id="KW-1185">Reference proteome</keyword>
<name>A0A521B6D5_9SPHI</name>
<dbReference type="Pfam" id="PF18942">
    <property type="entry name" value="DUF5689"/>
    <property type="match status" value="1"/>
</dbReference>
<keyword evidence="1" id="KW-0732">Signal</keyword>
<evidence type="ECO:0000313" key="4">
    <source>
        <dbReference type="Proteomes" id="UP000320300"/>
    </source>
</evidence>